<feature type="domain" description="Tyr recombinase" evidence="6">
    <location>
        <begin position="264"/>
        <end position="476"/>
    </location>
</feature>
<comment type="caution">
    <text evidence="8">The sequence shown here is derived from an EMBL/GenBank/DDBJ whole genome shotgun (WGS) entry which is preliminary data.</text>
</comment>
<dbReference type="Gene3D" id="1.10.443.10">
    <property type="entry name" value="Intergrase catalytic core"/>
    <property type="match status" value="1"/>
</dbReference>
<dbReference type="AlphaFoldDB" id="A0A840UV05"/>
<dbReference type="GO" id="GO:0006310">
    <property type="term" value="P:DNA recombination"/>
    <property type="evidence" value="ECO:0007669"/>
    <property type="project" value="UniProtKB-KW"/>
</dbReference>
<evidence type="ECO:0000256" key="1">
    <source>
        <dbReference type="ARBA" id="ARBA00008857"/>
    </source>
</evidence>
<dbReference type="InterPro" id="IPR013762">
    <property type="entry name" value="Integrase-like_cat_sf"/>
</dbReference>
<evidence type="ECO:0000259" key="7">
    <source>
        <dbReference type="PROSITE" id="PS51900"/>
    </source>
</evidence>
<dbReference type="PROSITE" id="PS51900">
    <property type="entry name" value="CB"/>
    <property type="match status" value="1"/>
</dbReference>
<dbReference type="InterPro" id="IPR011010">
    <property type="entry name" value="DNA_brk_join_enz"/>
</dbReference>
<dbReference type="GO" id="GO:0003677">
    <property type="term" value="F:DNA binding"/>
    <property type="evidence" value="ECO:0007669"/>
    <property type="project" value="UniProtKB-UniRule"/>
</dbReference>
<dbReference type="InterPro" id="IPR050090">
    <property type="entry name" value="Tyrosine_recombinase_XerCD"/>
</dbReference>
<dbReference type="InterPro" id="IPR011946">
    <property type="entry name" value="Integrase_integron-type"/>
</dbReference>
<dbReference type="Gene3D" id="1.10.150.130">
    <property type="match status" value="2"/>
</dbReference>
<evidence type="ECO:0000256" key="5">
    <source>
        <dbReference type="PROSITE-ProRule" id="PRU01248"/>
    </source>
</evidence>
<comment type="similarity">
    <text evidence="1">Belongs to the 'phage' integrase family.</text>
</comment>
<reference evidence="8 9" key="1">
    <citation type="submission" date="2020-08" db="EMBL/GenBank/DDBJ databases">
        <title>Genomic Encyclopedia of Type Strains, Phase IV (KMG-IV): sequencing the most valuable type-strain genomes for metagenomic binning, comparative biology and taxonomic classification.</title>
        <authorList>
            <person name="Goeker M."/>
        </authorList>
    </citation>
    <scope>NUCLEOTIDE SEQUENCE [LARGE SCALE GENOMIC DNA]</scope>
    <source>
        <strain evidence="8 9">DSM 28570</strain>
    </source>
</reference>
<dbReference type="PANTHER" id="PTHR30349">
    <property type="entry name" value="PHAGE INTEGRASE-RELATED"/>
    <property type="match status" value="1"/>
</dbReference>
<evidence type="ECO:0000256" key="3">
    <source>
        <dbReference type="ARBA" id="ARBA00023125"/>
    </source>
</evidence>
<dbReference type="Pfam" id="PF00589">
    <property type="entry name" value="Phage_integrase"/>
    <property type="match status" value="1"/>
</dbReference>
<keyword evidence="2" id="KW-0229">DNA integration</keyword>
<accession>A0A840UV05</accession>
<dbReference type="InterPro" id="IPR044068">
    <property type="entry name" value="CB"/>
</dbReference>
<proteinExistence type="inferred from homology"/>
<organism evidence="8 9">
    <name type="scientific">Desulfoprunum benzoelyticum</name>
    <dbReference type="NCBI Taxonomy" id="1506996"/>
    <lineage>
        <taxon>Bacteria</taxon>
        <taxon>Pseudomonadati</taxon>
        <taxon>Thermodesulfobacteriota</taxon>
        <taxon>Desulfobulbia</taxon>
        <taxon>Desulfobulbales</taxon>
        <taxon>Desulfobulbaceae</taxon>
        <taxon>Desulfoprunum</taxon>
    </lineage>
</organism>
<evidence type="ECO:0000256" key="4">
    <source>
        <dbReference type="ARBA" id="ARBA00023172"/>
    </source>
</evidence>
<dbReference type="Pfam" id="PF13495">
    <property type="entry name" value="Phage_int_SAM_4"/>
    <property type="match status" value="2"/>
</dbReference>
<dbReference type="InterPro" id="IPR004107">
    <property type="entry name" value="Integrase_SAM-like_N"/>
</dbReference>
<evidence type="ECO:0000259" key="6">
    <source>
        <dbReference type="PROSITE" id="PS51898"/>
    </source>
</evidence>
<keyword evidence="3 5" id="KW-0238">DNA-binding</keyword>
<dbReference type="Proteomes" id="UP000539642">
    <property type="component" value="Unassembled WGS sequence"/>
</dbReference>
<feature type="domain" description="Core-binding (CB)" evidence="7">
    <location>
        <begin position="163"/>
        <end position="246"/>
    </location>
</feature>
<dbReference type="NCBIfam" id="TIGR02249">
    <property type="entry name" value="integrase_gron"/>
    <property type="match status" value="1"/>
</dbReference>
<dbReference type="InterPro" id="IPR002104">
    <property type="entry name" value="Integrase_catalytic"/>
</dbReference>
<dbReference type="PROSITE" id="PS51898">
    <property type="entry name" value="TYR_RECOMBINASE"/>
    <property type="match status" value="1"/>
</dbReference>
<dbReference type="EMBL" id="JACHEO010000028">
    <property type="protein sequence ID" value="MBB5349525.1"/>
    <property type="molecule type" value="Genomic_DNA"/>
</dbReference>
<name>A0A840UV05_9BACT</name>
<sequence length="481" mass="55526">MKDMLVIPEKVLARFNEVLQQRAVQESFHFYYRRWLRYFLDFCEKYPPPETKSEQVRLFIEKLKSKRQTPQQCSQAAHAVSLFYESQKPAVCPPSVPSEEKSLPATCLPNPPPKAQVAKSAATVGIRLPDIPAITVVEPSPSMNPHGGKRYNEWRCLEKSKSQAWDQAIEILAAEIKVRHYSRKTLKTYADWGRKFQHYLADKPLEELTSLDVKEYLTHLAVKQRVASSTQNQAFNALLFLFRHVIKKDFGDQRDVPRAKKSKYIPVVLSRPEVDAIIRQTAYPFDIVISLLYGCGLRLFECLTLRVQNFNFEDGILTVHGKGDKDRTVPLPQLLIPKLKYQLAVVSELHEKDLAAGYAGVFLVDSLEKKYPSAAKDFIWQWFLPQKELTLIPGTKECRRYHLHESQVQHALKRAARMAKLTKRFKSHTFRHSFATHLLQANYDIRTIQTMLGHTDVRTMMIYTHYIPSKTAKEAKSPLDF</sequence>
<keyword evidence="9" id="KW-1185">Reference proteome</keyword>
<dbReference type="PANTHER" id="PTHR30349:SF64">
    <property type="entry name" value="PROPHAGE INTEGRASE INTD-RELATED"/>
    <property type="match status" value="1"/>
</dbReference>
<dbReference type="SUPFAM" id="SSF56349">
    <property type="entry name" value="DNA breaking-rejoining enzymes"/>
    <property type="match status" value="1"/>
</dbReference>
<evidence type="ECO:0000313" key="9">
    <source>
        <dbReference type="Proteomes" id="UP000539642"/>
    </source>
</evidence>
<protein>
    <submittedName>
        <fullName evidence="8">Integron integrase</fullName>
    </submittedName>
</protein>
<gene>
    <name evidence="8" type="ORF">HNQ81_003281</name>
</gene>
<keyword evidence="4" id="KW-0233">DNA recombination</keyword>
<dbReference type="InterPro" id="IPR010998">
    <property type="entry name" value="Integrase_recombinase_N"/>
</dbReference>
<evidence type="ECO:0000256" key="2">
    <source>
        <dbReference type="ARBA" id="ARBA00022908"/>
    </source>
</evidence>
<dbReference type="GO" id="GO:0015074">
    <property type="term" value="P:DNA integration"/>
    <property type="evidence" value="ECO:0007669"/>
    <property type="project" value="UniProtKB-KW"/>
</dbReference>
<evidence type="ECO:0000313" key="8">
    <source>
        <dbReference type="EMBL" id="MBB5349525.1"/>
    </source>
</evidence>